<gene>
    <name evidence="3" type="ORF">ACFSC0_00910</name>
</gene>
<dbReference type="Proteomes" id="UP001597237">
    <property type="component" value="Unassembled WGS sequence"/>
</dbReference>
<feature type="transmembrane region" description="Helical" evidence="2">
    <location>
        <begin position="25"/>
        <end position="45"/>
    </location>
</feature>
<keyword evidence="2" id="KW-0472">Membrane</keyword>
<proteinExistence type="predicted"/>
<evidence type="ECO:0000256" key="1">
    <source>
        <dbReference type="SAM" id="MobiDB-lite"/>
    </source>
</evidence>
<evidence type="ECO:0000256" key="2">
    <source>
        <dbReference type="SAM" id="Phobius"/>
    </source>
</evidence>
<keyword evidence="2" id="KW-0812">Transmembrane</keyword>
<keyword evidence="2" id="KW-1133">Transmembrane helix</keyword>
<evidence type="ECO:0000313" key="4">
    <source>
        <dbReference type="Proteomes" id="UP001597237"/>
    </source>
</evidence>
<keyword evidence="4" id="KW-1185">Reference proteome</keyword>
<reference evidence="4" key="1">
    <citation type="journal article" date="2019" name="Int. J. Syst. Evol. Microbiol.">
        <title>The Global Catalogue of Microorganisms (GCM) 10K type strain sequencing project: providing services to taxonomists for standard genome sequencing and annotation.</title>
        <authorList>
            <consortium name="The Broad Institute Genomics Platform"/>
            <consortium name="The Broad Institute Genome Sequencing Center for Infectious Disease"/>
            <person name="Wu L."/>
            <person name="Ma J."/>
        </authorList>
    </citation>
    <scope>NUCLEOTIDE SEQUENCE [LARGE SCALE GENOMIC DNA]</scope>
    <source>
        <strain evidence="4">DFY28</strain>
    </source>
</reference>
<feature type="region of interest" description="Disordered" evidence="1">
    <location>
        <begin position="1"/>
        <end position="21"/>
    </location>
</feature>
<feature type="compositionally biased region" description="Basic and acidic residues" evidence="1">
    <location>
        <begin position="1"/>
        <end position="11"/>
    </location>
</feature>
<dbReference type="RefSeq" id="WP_377281226.1">
    <property type="nucleotide sequence ID" value="NZ_JBHRSI010000003.1"/>
</dbReference>
<protein>
    <submittedName>
        <fullName evidence="3">Uncharacterized protein</fullName>
    </submittedName>
</protein>
<organism evidence="3 4">
    <name type="scientific">Phenylobacterium terrae</name>
    <dbReference type="NCBI Taxonomy" id="2665495"/>
    <lineage>
        <taxon>Bacteria</taxon>
        <taxon>Pseudomonadati</taxon>
        <taxon>Pseudomonadota</taxon>
        <taxon>Alphaproteobacteria</taxon>
        <taxon>Caulobacterales</taxon>
        <taxon>Caulobacteraceae</taxon>
        <taxon>Phenylobacterium</taxon>
    </lineage>
</organism>
<sequence>MAKVEGTRTDETAQPSSQRTGPEKWMLAVVAIVALAVLGALLALAGGG</sequence>
<comment type="caution">
    <text evidence="3">The sequence shown here is derived from an EMBL/GenBank/DDBJ whole genome shotgun (WGS) entry which is preliminary data.</text>
</comment>
<accession>A0ABW4MWC9</accession>
<evidence type="ECO:0000313" key="3">
    <source>
        <dbReference type="EMBL" id="MFD1781941.1"/>
    </source>
</evidence>
<dbReference type="EMBL" id="JBHUEY010000001">
    <property type="protein sequence ID" value="MFD1781941.1"/>
    <property type="molecule type" value="Genomic_DNA"/>
</dbReference>
<name>A0ABW4MWC9_9CAUL</name>